<reference evidence="18" key="1">
    <citation type="submission" date="2023-10" db="EMBL/GenBank/DDBJ databases">
        <title>Characterization and whole genome sequencing of a novel strain of Bergeyella porcorum QD2021 isolated from pig.</title>
        <authorList>
            <person name="Liu G."/>
            <person name="Chen C."/>
            <person name="Han X."/>
        </authorList>
    </citation>
    <scope>NUCLEOTIDE SEQUENCE</scope>
    <source>
        <strain evidence="18">QD2021</strain>
    </source>
</reference>
<dbReference type="PROSITE" id="PS52016">
    <property type="entry name" value="TONB_DEPENDENT_REC_3"/>
    <property type="match status" value="1"/>
</dbReference>
<dbReference type="GO" id="GO:0015344">
    <property type="term" value="F:siderophore uptake transmembrane transporter activity"/>
    <property type="evidence" value="ECO:0007669"/>
    <property type="project" value="TreeGrafter"/>
</dbReference>
<dbReference type="NCBIfam" id="TIGR01783">
    <property type="entry name" value="TonB-siderophor"/>
    <property type="match status" value="1"/>
</dbReference>
<dbReference type="KEGG" id="bpor:BPO_2062"/>
<keyword evidence="7" id="KW-0732">Signal</keyword>
<evidence type="ECO:0000256" key="14">
    <source>
        <dbReference type="PROSITE-ProRule" id="PRU01360"/>
    </source>
</evidence>
<evidence type="ECO:0000313" key="18">
    <source>
        <dbReference type="EMBL" id="WOC52709.1"/>
    </source>
</evidence>
<evidence type="ECO:0000256" key="7">
    <source>
        <dbReference type="ARBA" id="ARBA00022729"/>
    </source>
</evidence>
<evidence type="ECO:0000256" key="1">
    <source>
        <dbReference type="ARBA" id="ARBA00004571"/>
    </source>
</evidence>
<keyword evidence="3 14" id="KW-0813">Transport</keyword>
<evidence type="ECO:0000259" key="16">
    <source>
        <dbReference type="Pfam" id="PF00593"/>
    </source>
</evidence>
<keyword evidence="9" id="KW-0406">Ion transport</keyword>
<evidence type="ECO:0000256" key="9">
    <source>
        <dbReference type="ARBA" id="ARBA00023065"/>
    </source>
</evidence>
<dbReference type="Pfam" id="PF07715">
    <property type="entry name" value="Plug"/>
    <property type="match status" value="1"/>
</dbReference>
<dbReference type="PANTHER" id="PTHR32552:SF68">
    <property type="entry name" value="FERRICHROME OUTER MEMBRANE TRANSPORTER_PHAGE RECEPTOR"/>
    <property type="match status" value="1"/>
</dbReference>
<evidence type="ECO:0000256" key="2">
    <source>
        <dbReference type="ARBA" id="ARBA00009810"/>
    </source>
</evidence>
<dbReference type="InterPro" id="IPR036942">
    <property type="entry name" value="Beta-barrel_TonB_sf"/>
</dbReference>
<keyword evidence="11 14" id="KW-0472">Membrane</keyword>
<evidence type="ECO:0000256" key="8">
    <source>
        <dbReference type="ARBA" id="ARBA00023004"/>
    </source>
</evidence>
<keyword evidence="4 14" id="KW-1134">Transmembrane beta strand</keyword>
<dbReference type="PANTHER" id="PTHR32552">
    <property type="entry name" value="FERRICHROME IRON RECEPTOR-RELATED"/>
    <property type="match status" value="1"/>
</dbReference>
<dbReference type="InterPro" id="IPR000531">
    <property type="entry name" value="Beta-barrel_TonB"/>
</dbReference>
<sequence>MGQNSKLSIQNSALITQNLDFMNKILIPILLLSVSATAQHIETKKDSVQTIAEIIINAEKKLQVNHLDISGLKAPNSINVMPHSFIEEQNITKMEDVVQNIPGVHSVNQYGGFQFFNVRGFDNFVILHNGVRDERHNITQSAPSTNLANVERIEFLKGPSGDIFGHSALGGIINIVRKKPSASLKGNAAVTYGSYDTYYSTFGVGGPISNKLRYRIDAGFNKSDGWRNVPENTNNISATFQYLASPKTEFELYVQYNKDHYGGDAGIPTDNHGNVISGIDYQKNYTSPFDYIKNKRTEIQGKFTHRFNNNSKLTNVLSHYRDNIDYMMDEVLFFNPNQQTISFYNGEYHFNHLTRPTSNQLHYHFNFDLGRTKHQFLVGNTISYLDRKTIYRDVHTSATNTDIPVDNFHTMGSKYLGDVWGILKINELMIGTYFSDWIQFSERLQALVSLRYDYFSGKYMPRQAPSAPEQFNRDEFNNLTYRLGISYQPIPELLSVYASTSNYFKPMRSHNHRTNEPFKPERGYQVEAGAKWSKPKQYNIHLAGFYIEKNNVLVGHNIISQVGGAASKGFELDADWSPTRQVYLKLGYAFTDAKFISKGQSTESQDIIGNRTPWTPKHTFNSWLNYEFDHQLKGFGVGIGVYYADKTYQNQFNTQTLPSYVLTNGTVYYQTKSKVRFGLNVENIFNQLYFRSALSNNDLYSNDPAHEVYQSAMQAYPGRGRNVRATISYQF</sequence>
<dbReference type="InterPro" id="IPR039426">
    <property type="entry name" value="TonB-dep_rcpt-like"/>
</dbReference>
<evidence type="ECO:0000313" key="19">
    <source>
        <dbReference type="Proteomes" id="UP001432059"/>
    </source>
</evidence>
<dbReference type="Pfam" id="PF00593">
    <property type="entry name" value="TonB_dep_Rec_b-barrel"/>
    <property type="match status" value="1"/>
</dbReference>
<dbReference type="InterPro" id="IPR010105">
    <property type="entry name" value="TonB_sidphr_rcpt"/>
</dbReference>
<protein>
    <submittedName>
        <fullName evidence="18">TonB-dependent siderophore receptor</fullName>
    </submittedName>
</protein>
<evidence type="ECO:0000259" key="17">
    <source>
        <dbReference type="Pfam" id="PF07715"/>
    </source>
</evidence>
<dbReference type="PROSITE" id="PS01156">
    <property type="entry name" value="TONB_DEPENDENT_REC_2"/>
    <property type="match status" value="1"/>
</dbReference>
<dbReference type="GO" id="GO:0009279">
    <property type="term" value="C:cell outer membrane"/>
    <property type="evidence" value="ECO:0007669"/>
    <property type="project" value="UniProtKB-SubCell"/>
</dbReference>
<evidence type="ECO:0000256" key="12">
    <source>
        <dbReference type="ARBA" id="ARBA00023170"/>
    </source>
</evidence>
<name>A0AAU0F4Z5_9FLAO</name>
<dbReference type="InterPro" id="IPR037066">
    <property type="entry name" value="Plug_dom_sf"/>
</dbReference>
<keyword evidence="8" id="KW-0408">Iron</keyword>
<dbReference type="GO" id="GO:0015891">
    <property type="term" value="P:siderophore transport"/>
    <property type="evidence" value="ECO:0007669"/>
    <property type="project" value="InterPro"/>
</dbReference>
<keyword evidence="19" id="KW-1185">Reference proteome</keyword>
<keyword evidence="10 15" id="KW-0798">TonB box</keyword>
<dbReference type="Proteomes" id="UP001432059">
    <property type="component" value="Chromosome"/>
</dbReference>
<comment type="subcellular location">
    <subcellularLocation>
        <location evidence="1 14">Cell outer membrane</location>
        <topology evidence="1 14">Multi-pass membrane protein</topology>
    </subcellularLocation>
</comment>
<comment type="similarity">
    <text evidence="2 14 15">Belongs to the TonB-dependent receptor family.</text>
</comment>
<evidence type="ECO:0000256" key="11">
    <source>
        <dbReference type="ARBA" id="ARBA00023136"/>
    </source>
</evidence>
<dbReference type="AlphaFoldDB" id="A0AAU0F4Z5"/>
<evidence type="ECO:0000256" key="3">
    <source>
        <dbReference type="ARBA" id="ARBA00022448"/>
    </source>
</evidence>
<evidence type="ECO:0000256" key="6">
    <source>
        <dbReference type="ARBA" id="ARBA00022692"/>
    </source>
</evidence>
<dbReference type="CDD" id="cd01347">
    <property type="entry name" value="ligand_gated_channel"/>
    <property type="match status" value="1"/>
</dbReference>
<dbReference type="GO" id="GO:0038023">
    <property type="term" value="F:signaling receptor activity"/>
    <property type="evidence" value="ECO:0007669"/>
    <property type="project" value="InterPro"/>
</dbReference>
<dbReference type="Gene3D" id="2.40.170.20">
    <property type="entry name" value="TonB-dependent receptor, beta-barrel domain"/>
    <property type="match status" value="1"/>
</dbReference>
<feature type="domain" description="TonB-dependent receptor plug" evidence="17">
    <location>
        <begin position="73"/>
        <end position="172"/>
    </location>
</feature>
<dbReference type="EMBL" id="CP136426">
    <property type="protein sequence ID" value="WOC52709.1"/>
    <property type="molecule type" value="Genomic_DNA"/>
</dbReference>
<dbReference type="InterPro" id="IPR012910">
    <property type="entry name" value="Plug_dom"/>
</dbReference>
<organism evidence="18 19">
    <name type="scientific">Bergeyella porcorum</name>
    <dbReference type="NCBI Taxonomy" id="1735111"/>
    <lineage>
        <taxon>Bacteria</taxon>
        <taxon>Pseudomonadati</taxon>
        <taxon>Bacteroidota</taxon>
        <taxon>Flavobacteriia</taxon>
        <taxon>Flavobacteriales</taxon>
        <taxon>Weeksellaceae</taxon>
        <taxon>Bergeyella</taxon>
    </lineage>
</organism>
<gene>
    <name evidence="18" type="ORF">BPO_2062</name>
</gene>
<evidence type="ECO:0000256" key="15">
    <source>
        <dbReference type="RuleBase" id="RU003357"/>
    </source>
</evidence>
<evidence type="ECO:0000256" key="10">
    <source>
        <dbReference type="ARBA" id="ARBA00023077"/>
    </source>
</evidence>
<keyword evidence="6 14" id="KW-0812">Transmembrane</keyword>
<feature type="domain" description="TonB-dependent receptor-like beta-barrel" evidence="16">
    <location>
        <begin position="251"/>
        <end position="684"/>
    </location>
</feature>
<keyword evidence="5" id="KW-0410">Iron transport</keyword>
<dbReference type="Gene3D" id="2.170.130.10">
    <property type="entry name" value="TonB-dependent receptor, plug domain"/>
    <property type="match status" value="1"/>
</dbReference>
<proteinExistence type="inferred from homology"/>
<dbReference type="SUPFAM" id="SSF56935">
    <property type="entry name" value="Porins"/>
    <property type="match status" value="1"/>
</dbReference>
<evidence type="ECO:0000256" key="13">
    <source>
        <dbReference type="ARBA" id="ARBA00023237"/>
    </source>
</evidence>
<dbReference type="InterPro" id="IPR010917">
    <property type="entry name" value="TonB_rcpt_CS"/>
</dbReference>
<evidence type="ECO:0000256" key="5">
    <source>
        <dbReference type="ARBA" id="ARBA00022496"/>
    </source>
</evidence>
<evidence type="ECO:0000256" key="4">
    <source>
        <dbReference type="ARBA" id="ARBA00022452"/>
    </source>
</evidence>
<accession>A0AAU0F4Z5</accession>
<keyword evidence="12 18" id="KW-0675">Receptor</keyword>
<keyword evidence="13 14" id="KW-0998">Cell outer membrane</keyword>